<organism evidence="1 2">
    <name type="scientific">Puccinia striiformis f. sp. tritici</name>
    <dbReference type="NCBI Taxonomy" id="168172"/>
    <lineage>
        <taxon>Eukaryota</taxon>
        <taxon>Fungi</taxon>
        <taxon>Dikarya</taxon>
        <taxon>Basidiomycota</taxon>
        <taxon>Pucciniomycotina</taxon>
        <taxon>Pucciniomycetes</taxon>
        <taxon>Pucciniales</taxon>
        <taxon>Pucciniaceae</taxon>
        <taxon>Puccinia</taxon>
    </lineage>
</organism>
<sequence>MANTQSGSSGRVMKKIEPQDEDLCFTGTNVERFLEDFELAAELDGACEYDMARQLHSFIKGDDIKDIFKTLDGYKPPDWTKLKASMIEYWGQVDTAKFTARDLDNLVIEWRAKGGVSSAVDYHEFRQVWEPIQSYLISKKHIDSEEEIRNSYYQSFSPNVQDDIRKHMILNKTIVTTLDNRFKLPTFAILKGTIKEVMKGQTALTFEDSKAPNPAVSPFKASNKTMKKMGEAKRPKEAASTSKPATSVDKLAKMLQSFEQKLDAKIEQFLSQHSRTTDQSSSRPTIVCYYCLCENHGTGRFFELKKDKDNKLVTQQGNNFFLPNGALIPFDPSRPIRHVVASYTPPRASVSFAETEFKSSCGLLQPWYPPAVSSQSFAGVYEADPAGRKRHEEPKPYKAPAVPPAATRRTPRKPVSTQSRPESEAMEEEQELFDNPVPPDQADNEPAPSTPPAKASSGQPKARFERGVAREHPNAVEDVLQKISDLNIPGITVSELMALAPPVAEGMKRWVSRRRVEVGQEELKVHSGTLVEDSEPQDPTDDPNLYSCPLGYLSCLIGDGESPATPLIDSGSQLNIISDALATKFNISPRVNFSSAVYGINNQVWLKMSLFEWEVI</sequence>
<name>A0ACC0DQW7_9BASI</name>
<dbReference type="Proteomes" id="UP001060170">
    <property type="component" value="Chromosome 17"/>
</dbReference>
<reference evidence="2" key="1">
    <citation type="journal article" date="2018" name="BMC Genomics">
        <title>Genomic insights into host adaptation between the wheat stripe rust pathogen (Puccinia striiformis f. sp. tritici) and the barley stripe rust pathogen (Puccinia striiformis f. sp. hordei).</title>
        <authorList>
            <person name="Xia C."/>
            <person name="Wang M."/>
            <person name="Yin C."/>
            <person name="Cornejo O.E."/>
            <person name="Hulbert S.H."/>
            <person name="Chen X."/>
        </authorList>
    </citation>
    <scope>NUCLEOTIDE SEQUENCE [LARGE SCALE GENOMIC DNA]</scope>
    <source>
        <strain evidence="2">93-210</strain>
    </source>
</reference>
<evidence type="ECO:0000313" key="1">
    <source>
        <dbReference type="EMBL" id="KAI7936800.1"/>
    </source>
</evidence>
<reference evidence="2" key="2">
    <citation type="journal article" date="2018" name="Mol. Plant Microbe Interact.">
        <title>Genome sequence resources for the wheat stripe rust pathogen (Puccinia striiformis f. sp. tritici) and the barley stripe rust pathogen (Puccinia striiformis f. sp. hordei).</title>
        <authorList>
            <person name="Xia C."/>
            <person name="Wang M."/>
            <person name="Yin C."/>
            <person name="Cornejo O.E."/>
            <person name="Hulbert S.H."/>
            <person name="Chen X."/>
        </authorList>
    </citation>
    <scope>NUCLEOTIDE SEQUENCE [LARGE SCALE GENOMIC DNA]</scope>
    <source>
        <strain evidence="2">93-210</strain>
    </source>
</reference>
<keyword evidence="2" id="KW-1185">Reference proteome</keyword>
<dbReference type="EMBL" id="CM045881">
    <property type="protein sequence ID" value="KAI7936800.1"/>
    <property type="molecule type" value="Genomic_DNA"/>
</dbReference>
<comment type="caution">
    <text evidence="1">The sequence shown here is derived from an EMBL/GenBank/DDBJ whole genome shotgun (WGS) entry which is preliminary data.</text>
</comment>
<reference evidence="1 2" key="3">
    <citation type="journal article" date="2022" name="Microbiol. Spectr.">
        <title>Folding features and dynamics of 3D genome architecture in plant fungal pathogens.</title>
        <authorList>
            <person name="Xia C."/>
        </authorList>
    </citation>
    <scope>NUCLEOTIDE SEQUENCE [LARGE SCALE GENOMIC DNA]</scope>
    <source>
        <strain evidence="1 2">93-210</strain>
    </source>
</reference>
<proteinExistence type="predicted"/>
<gene>
    <name evidence="1" type="ORF">MJO28_015699</name>
</gene>
<protein>
    <submittedName>
        <fullName evidence="1">Uncharacterized protein</fullName>
    </submittedName>
</protein>
<accession>A0ACC0DQW7</accession>
<evidence type="ECO:0000313" key="2">
    <source>
        <dbReference type="Proteomes" id="UP001060170"/>
    </source>
</evidence>